<dbReference type="RefSeq" id="WP_133085681.1">
    <property type="nucleotide sequence ID" value="NZ_CP037864.1"/>
</dbReference>
<dbReference type="Pfam" id="PF04012">
    <property type="entry name" value="PspA_IM30"/>
    <property type="match status" value="1"/>
</dbReference>
<dbReference type="InterPro" id="IPR007157">
    <property type="entry name" value="PspA_VIPP1"/>
</dbReference>
<evidence type="ECO:0000313" key="4">
    <source>
        <dbReference type="EMBL" id="QBM21527.1"/>
    </source>
</evidence>
<comment type="similarity">
    <text evidence="1">Belongs to the PspA/Vipp/IM30 family.</text>
</comment>
<dbReference type="KEGG" id="cars:E1B03_03445"/>
<evidence type="ECO:0000313" key="5">
    <source>
        <dbReference type="Proteomes" id="UP000293850"/>
    </source>
</evidence>
<dbReference type="AlphaFoldDB" id="A0A4P6WFS0"/>
<protein>
    <submittedName>
        <fullName evidence="4">PspA/IM30 family protein</fullName>
    </submittedName>
</protein>
<sequence length="232" mass="25242">MGILKSLFTLGKSVLSQAEESIEEAQGVRMLEQHIRDAKGELDKAGKSRVDLLARVKLSHDKLSDLRERKSSLETRVLEALSKNANPALINEVAEEIARLENVIAAEERVLTNLEASRDGVEKAVSATAQRIAQFEQQLEVVKATEAMQRAQQAVTTSTVGASSSVSTAAESLKRLQTRQTERQARLDAAAQLEKVADGRDLDEKLAEAGIGASNKSSTQDVLARLQRQQGE</sequence>
<keyword evidence="2" id="KW-0175">Coiled coil</keyword>
<accession>A0A4P6WFS0</accession>
<dbReference type="PANTHER" id="PTHR31088">
    <property type="entry name" value="MEMBRANE-ASSOCIATED PROTEIN VIPP1, CHLOROPLASTIC"/>
    <property type="match status" value="1"/>
</dbReference>
<evidence type="ECO:0000256" key="3">
    <source>
        <dbReference type="SAM" id="MobiDB-lite"/>
    </source>
</evidence>
<feature type="compositionally biased region" description="Polar residues" evidence="3">
    <location>
        <begin position="214"/>
        <end position="232"/>
    </location>
</feature>
<dbReference type="PANTHER" id="PTHR31088:SF9">
    <property type="entry name" value="PHAGE SHOCK PROTEIN A"/>
    <property type="match status" value="1"/>
</dbReference>
<keyword evidence="5" id="KW-1185">Reference proteome</keyword>
<feature type="region of interest" description="Disordered" evidence="3">
    <location>
        <begin position="209"/>
        <end position="232"/>
    </location>
</feature>
<gene>
    <name evidence="4" type="ORF">E1B03_03445</name>
</gene>
<proteinExistence type="inferred from homology"/>
<evidence type="ECO:0000256" key="1">
    <source>
        <dbReference type="ARBA" id="ARBA00043985"/>
    </source>
</evidence>
<feature type="coiled-coil region" evidence="2">
    <location>
        <begin position="63"/>
        <end position="117"/>
    </location>
</feature>
<evidence type="ECO:0000256" key="2">
    <source>
        <dbReference type="SAM" id="Coils"/>
    </source>
</evidence>
<name>A0A4P6WFS0_9ENTR</name>
<organism evidence="4 5">
    <name type="scientific">Citrobacter arsenatis</name>
    <dbReference type="NCBI Taxonomy" id="2546350"/>
    <lineage>
        <taxon>Bacteria</taxon>
        <taxon>Pseudomonadati</taxon>
        <taxon>Pseudomonadota</taxon>
        <taxon>Gammaproteobacteria</taxon>
        <taxon>Enterobacterales</taxon>
        <taxon>Enterobacteriaceae</taxon>
        <taxon>Citrobacter</taxon>
    </lineage>
</organism>
<dbReference type="Proteomes" id="UP000293850">
    <property type="component" value="Chromosome"/>
</dbReference>
<dbReference type="EMBL" id="CP037864">
    <property type="protein sequence ID" value="QBM21527.1"/>
    <property type="molecule type" value="Genomic_DNA"/>
</dbReference>
<reference evidence="4 5" key="1">
    <citation type="submission" date="2019-03" db="EMBL/GenBank/DDBJ databases">
        <title>Complete genome sequence of an arsenate-respiring bacteria, Citrobacter sp. LY-1.</title>
        <authorList>
            <person name="Wang H."/>
            <person name="Liu Y."/>
            <person name="Li Q."/>
            <person name="Huang J."/>
        </authorList>
    </citation>
    <scope>NUCLEOTIDE SEQUENCE [LARGE SCALE GENOMIC DNA]</scope>
    <source>
        <strain evidence="4 5">LY-1</strain>
    </source>
</reference>